<dbReference type="HOGENOM" id="CLU_042941_4_0_1"/>
<evidence type="ECO:0000313" key="6">
    <source>
        <dbReference type="Proteomes" id="UP000024376"/>
    </source>
</evidence>
<protein>
    <submittedName>
        <fullName evidence="5">Uncharacterized protein</fullName>
    </submittedName>
</protein>
<feature type="region of interest" description="Disordered" evidence="4">
    <location>
        <begin position="14"/>
        <end position="36"/>
    </location>
</feature>
<dbReference type="PANTHER" id="PTHR33365:SF11">
    <property type="entry name" value="TAT PATHWAY SIGNAL SEQUENCE"/>
    <property type="match status" value="1"/>
</dbReference>
<gene>
    <name evidence="5" type="ORF">M419DRAFT_92860</name>
</gene>
<evidence type="ECO:0000313" key="5">
    <source>
        <dbReference type="EMBL" id="ETR96957.1"/>
    </source>
</evidence>
<accession>A0A024RVT3</accession>
<dbReference type="GO" id="GO:0043386">
    <property type="term" value="P:mycotoxin biosynthetic process"/>
    <property type="evidence" value="ECO:0007669"/>
    <property type="project" value="InterPro"/>
</dbReference>
<dbReference type="KEGG" id="trr:M419DRAFT_92860"/>
<dbReference type="GO" id="GO:0016491">
    <property type="term" value="F:oxidoreductase activity"/>
    <property type="evidence" value="ECO:0007669"/>
    <property type="project" value="UniProtKB-KW"/>
</dbReference>
<evidence type="ECO:0000256" key="3">
    <source>
        <dbReference type="ARBA" id="ARBA00035112"/>
    </source>
</evidence>
<keyword evidence="2" id="KW-0560">Oxidoreductase</keyword>
<reference evidence="6" key="1">
    <citation type="journal article" date="2013" name="Ind. Biotechnol.">
        <title>Comparative genomics analysis of Trichoderma reesei strains.</title>
        <authorList>
            <person name="Koike H."/>
            <person name="Aerts A."/>
            <person name="LaButti K."/>
            <person name="Grigoriev I.V."/>
            <person name="Baker S.E."/>
        </authorList>
    </citation>
    <scope>NUCLEOTIDE SEQUENCE [LARGE SCALE GENOMIC DNA]</scope>
    <source>
        <strain evidence="6">ATCC 56765 / BCRC 32924 / NRRL 11460 / Rut C-30</strain>
    </source>
</reference>
<dbReference type="Proteomes" id="UP000024376">
    <property type="component" value="Unassembled WGS sequence"/>
</dbReference>
<dbReference type="EMBL" id="KI911181">
    <property type="protein sequence ID" value="ETR96957.1"/>
    <property type="molecule type" value="Genomic_DNA"/>
</dbReference>
<evidence type="ECO:0000256" key="4">
    <source>
        <dbReference type="SAM" id="MobiDB-lite"/>
    </source>
</evidence>
<evidence type="ECO:0000256" key="2">
    <source>
        <dbReference type="ARBA" id="ARBA00023002"/>
    </source>
</evidence>
<dbReference type="OrthoDB" id="3687641at2759"/>
<sequence>MALAGKYFRLQRNDQSQEGQDVDLEDNASDTTKTSSTGELFDKTAFLSLRDDADVSAPSFAHRWPKRAKMSSNFWTWLRWGTVVGLQTIMILLLCLKQSGSTNPTNNLIGVAAGGQFVETGGDINGLYKTLSHTYTFLKPEEDKFIPNMTSNDNRMEIRRNWDMLMPLGSGSVLIPDYMNHPLLGNPITDDPIRSGPLFEASWTHALHCLYYSVDSYHQLILNGPSEEDNPRHAAHCFEYLRNSILCNLDMTLEGSMSTPDDKERGQPHVCRNREEAIAWIEARRMDDAQDIVGP</sequence>
<proteinExistence type="inferred from homology"/>
<evidence type="ECO:0000256" key="1">
    <source>
        <dbReference type="ARBA" id="ARBA00004685"/>
    </source>
</evidence>
<name>A0A024RVT3_HYPJR</name>
<dbReference type="AlphaFoldDB" id="A0A024RVT3"/>
<dbReference type="PANTHER" id="PTHR33365">
    <property type="entry name" value="YALI0B05434P"/>
    <property type="match status" value="1"/>
</dbReference>
<comment type="similarity">
    <text evidence="3">Belongs to the ustYa family.</text>
</comment>
<comment type="pathway">
    <text evidence="1">Mycotoxin biosynthesis.</text>
</comment>
<organism evidence="5 6">
    <name type="scientific">Hypocrea jecorina (strain ATCC 56765 / BCRC 32924 / NRRL 11460 / Rut C-30)</name>
    <name type="common">Trichoderma reesei</name>
    <dbReference type="NCBI Taxonomy" id="1344414"/>
    <lineage>
        <taxon>Eukaryota</taxon>
        <taxon>Fungi</taxon>
        <taxon>Dikarya</taxon>
        <taxon>Ascomycota</taxon>
        <taxon>Pezizomycotina</taxon>
        <taxon>Sordariomycetes</taxon>
        <taxon>Hypocreomycetidae</taxon>
        <taxon>Hypocreales</taxon>
        <taxon>Hypocreaceae</taxon>
        <taxon>Trichoderma</taxon>
    </lineage>
</organism>
<dbReference type="InterPro" id="IPR021765">
    <property type="entry name" value="UstYa-like"/>
</dbReference>
<dbReference type="Pfam" id="PF11807">
    <property type="entry name" value="UstYa"/>
    <property type="match status" value="1"/>
</dbReference>